<dbReference type="Proteomes" id="UP000318313">
    <property type="component" value="Chromosome"/>
</dbReference>
<organism evidence="2 3">
    <name type="scientific">Gimesia fumaroli</name>
    <dbReference type="NCBI Taxonomy" id="2527976"/>
    <lineage>
        <taxon>Bacteria</taxon>
        <taxon>Pseudomonadati</taxon>
        <taxon>Planctomycetota</taxon>
        <taxon>Planctomycetia</taxon>
        <taxon>Planctomycetales</taxon>
        <taxon>Planctomycetaceae</taxon>
        <taxon>Gimesia</taxon>
    </lineage>
</organism>
<dbReference type="OrthoDB" id="289547at2"/>
<accession>A0A518IJM9</accession>
<keyword evidence="1" id="KW-0732">Signal</keyword>
<dbReference type="EMBL" id="CP037452">
    <property type="protein sequence ID" value="QDV53297.1"/>
    <property type="molecule type" value="Genomic_DNA"/>
</dbReference>
<reference evidence="2 3" key="1">
    <citation type="submission" date="2019-03" db="EMBL/GenBank/DDBJ databases">
        <title>Deep-cultivation of Planctomycetes and their phenomic and genomic characterization uncovers novel biology.</title>
        <authorList>
            <person name="Wiegand S."/>
            <person name="Jogler M."/>
            <person name="Boedeker C."/>
            <person name="Pinto D."/>
            <person name="Vollmers J."/>
            <person name="Rivas-Marin E."/>
            <person name="Kohn T."/>
            <person name="Peeters S.H."/>
            <person name="Heuer A."/>
            <person name="Rast P."/>
            <person name="Oberbeckmann S."/>
            <person name="Bunk B."/>
            <person name="Jeske O."/>
            <person name="Meyerdierks A."/>
            <person name="Storesund J.E."/>
            <person name="Kallscheuer N."/>
            <person name="Luecker S."/>
            <person name="Lage O.M."/>
            <person name="Pohl T."/>
            <person name="Merkel B.J."/>
            <person name="Hornburger P."/>
            <person name="Mueller R.-W."/>
            <person name="Bruemmer F."/>
            <person name="Labrenz M."/>
            <person name="Spormann A.M."/>
            <person name="Op den Camp H."/>
            <person name="Overmann J."/>
            <person name="Amann R."/>
            <person name="Jetten M.S.M."/>
            <person name="Mascher T."/>
            <person name="Medema M.H."/>
            <person name="Devos D.P."/>
            <person name="Kaster A.-K."/>
            <person name="Ovreas L."/>
            <person name="Rohde M."/>
            <person name="Galperin M.Y."/>
            <person name="Jogler C."/>
        </authorList>
    </citation>
    <scope>NUCLEOTIDE SEQUENCE [LARGE SCALE GENOMIC DNA]</scope>
    <source>
        <strain evidence="2 3">Enr17</strain>
    </source>
</reference>
<gene>
    <name evidence="2" type="ORF">Enr17x_53710</name>
</gene>
<evidence type="ECO:0000313" key="2">
    <source>
        <dbReference type="EMBL" id="QDV53297.1"/>
    </source>
</evidence>
<keyword evidence="3" id="KW-1185">Reference proteome</keyword>
<feature type="signal peptide" evidence="1">
    <location>
        <begin position="1"/>
        <end position="28"/>
    </location>
</feature>
<protein>
    <recommendedName>
        <fullName evidence="4">YHS domain protein</fullName>
    </recommendedName>
</protein>
<sequence precursor="true">MKALTLKALTVTAALGLCPLLLTAQAQADTPDVQLNSGAKITATILPAPSKTQIDPIVREGTAHLNLDNATRARYRYHNARWFFLTQQGQWLVDENGTWQAFDPEKYDDLVQYISSQTDQKASNETSQSNTASNNCYCYPTYQSNSYNRSYVHHRHHHHEFGGIHYGHWGTGFRNGFK</sequence>
<feature type="chain" id="PRO_5021845755" description="YHS domain protein" evidence="1">
    <location>
        <begin position="29"/>
        <end position="178"/>
    </location>
</feature>
<dbReference type="KEGG" id="gfm:Enr17x_53710"/>
<name>A0A518IJM9_9PLAN</name>
<proteinExistence type="predicted"/>
<evidence type="ECO:0008006" key="4">
    <source>
        <dbReference type="Google" id="ProtNLM"/>
    </source>
</evidence>
<dbReference type="RefSeq" id="WP_145312717.1">
    <property type="nucleotide sequence ID" value="NZ_CP037452.1"/>
</dbReference>
<evidence type="ECO:0000256" key="1">
    <source>
        <dbReference type="SAM" id="SignalP"/>
    </source>
</evidence>
<evidence type="ECO:0000313" key="3">
    <source>
        <dbReference type="Proteomes" id="UP000318313"/>
    </source>
</evidence>
<dbReference type="AlphaFoldDB" id="A0A518IJM9"/>